<feature type="coiled-coil region" evidence="1">
    <location>
        <begin position="95"/>
        <end position="133"/>
    </location>
</feature>
<proteinExistence type="predicted"/>
<name>A0A9W9MB47_9EURO</name>
<keyword evidence="4" id="KW-1185">Reference proteome</keyword>
<comment type="caution">
    <text evidence="3">The sequence shown here is derived from an EMBL/GenBank/DDBJ whole genome shotgun (WGS) entry which is preliminary data.</text>
</comment>
<feature type="region of interest" description="Disordered" evidence="2">
    <location>
        <begin position="1"/>
        <end position="84"/>
    </location>
</feature>
<evidence type="ECO:0000256" key="2">
    <source>
        <dbReference type="SAM" id="MobiDB-lite"/>
    </source>
</evidence>
<feature type="region of interest" description="Disordered" evidence="2">
    <location>
        <begin position="230"/>
        <end position="252"/>
    </location>
</feature>
<reference evidence="3" key="1">
    <citation type="submission" date="2022-12" db="EMBL/GenBank/DDBJ databases">
        <authorList>
            <person name="Petersen C."/>
        </authorList>
    </citation>
    <scope>NUCLEOTIDE SEQUENCE</scope>
    <source>
        <strain evidence="3">IBT 15544</strain>
    </source>
</reference>
<protein>
    <submittedName>
        <fullName evidence="3">Uncharacterized protein</fullName>
    </submittedName>
</protein>
<gene>
    <name evidence="3" type="ORF">N7498_008926</name>
</gene>
<reference evidence="3" key="2">
    <citation type="journal article" date="2023" name="IMA Fungus">
        <title>Comparative genomic study of the Penicillium genus elucidates a diverse pangenome and 15 lateral gene transfer events.</title>
        <authorList>
            <person name="Petersen C."/>
            <person name="Sorensen T."/>
            <person name="Nielsen M.R."/>
            <person name="Sondergaard T.E."/>
            <person name="Sorensen J.L."/>
            <person name="Fitzpatrick D.A."/>
            <person name="Frisvad J.C."/>
            <person name="Nielsen K.L."/>
        </authorList>
    </citation>
    <scope>NUCLEOTIDE SEQUENCE</scope>
    <source>
        <strain evidence="3">IBT 15544</strain>
    </source>
</reference>
<dbReference type="Proteomes" id="UP001150904">
    <property type="component" value="Unassembled WGS sequence"/>
</dbReference>
<organism evidence="3 4">
    <name type="scientific">Penicillium cinerascens</name>
    <dbReference type="NCBI Taxonomy" id="70096"/>
    <lineage>
        <taxon>Eukaryota</taxon>
        <taxon>Fungi</taxon>
        <taxon>Dikarya</taxon>
        <taxon>Ascomycota</taxon>
        <taxon>Pezizomycotina</taxon>
        <taxon>Eurotiomycetes</taxon>
        <taxon>Eurotiomycetidae</taxon>
        <taxon>Eurotiales</taxon>
        <taxon>Aspergillaceae</taxon>
        <taxon>Penicillium</taxon>
    </lineage>
</organism>
<dbReference type="EMBL" id="JAPQKR010000015">
    <property type="protein sequence ID" value="KAJ5195488.1"/>
    <property type="molecule type" value="Genomic_DNA"/>
</dbReference>
<accession>A0A9W9MB47</accession>
<evidence type="ECO:0000313" key="3">
    <source>
        <dbReference type="EMBL" id="KAJ5195488.1"/>
    </source>
</evidence>
<keyword evidence="1" id="KW-0175">Coiled coil</keyword>
<evidence type="ECO:0000256" key="1">
    <source>
        <dbReference type="SAM" id="Coils"/>
    </source>
</evidence>
<dbReference type="GeneID" id="83183289"/>
<dbReference type="RefSeq" id="XP_058305976.1">
    <property type="nucleotide sequence ID" value="XM_058455988.1"/>
</dbReference>
<dbReference type="AlphaFoldDB" id="A0A9W9MB47"/>
<feature type="compositionally biased region" description="Basic and acidic residues" evidence="2">
    <location>
        <begin position="11"/>
        <end position="22"/>
    </location>
</feature>
<evidence type="ECO:0000313" key="4">
    <source>
        <dbReference type="Proteomes" id="UP001150904"/>
    </source>
</evidence>
<dbReference type="OrthoDB" id="3261222at2759"/>
<feature type="compositionally biased region" description="Basic and acidic residues" evidence="2">
    <location>
        <begin position="40"/>
        <end position="50"/>
    </location>
</feature>
<sequence>MAGRAAMRTPEPPDRDEHEDSPPRLSRPRRTTRPPNNYAREQEIDIEQRKTRSQQQKKKTTTEQEERNSATSDDSSAEDEDPSIASLVKELVKLRREIRQRDESHKKELREVKEEFSAALAEVRHELQTLTDRHATPQPYFEACSRDNHRLLKLRNPYLAVALRDHFVRWILSGLAIANEFFVGGHTVDPTVVEGEGIEASLAAGMAASALGLGEESPLSSLDEEILALGLEDPPAKGSAVPAVPRTPRRGP</sequence>